<dbReference type="Proteomes" id="UP000784294">
    <property type="component" value="Unassembled WGS sequence"/>
</dbReference>
<comment type="caution">
    <text evidence="1">The sequence shown here is derived from an EMBL/GenBank/DDBJ whole genome shotgun (WGS) entry which is preliminary data.</text>
</comment>
<sequence length="136" mass="15657">MAGSNLRLCVSGANRFNWKCHQLVQVIQIAEWKSKQLSVVVLFLPQIDSDRGPLGRFQHDPSPTWTRTKRWRHFLGFPFNHLFPIALIPSHFSNSAGIPTFHKFLKLLDLLNPPPSSIMYAPERVFMILPLHWAST</sequence>
<evidence type="ECO:0000313" key="1">
    <source>
        <dbReference type="EMBL" id="VEL41102.1"/>
    </source>
</evidence>
<keyword evidence="2" id="KW-1185">Reference proteome</keyword>
<protein>
    <submittedName>
        <fullName evidence="1">Uncharacterized protein</fullName>
    </submittedName>
</protein>
<dbReference type="EMBL" id="CAAALY010267859">
    <property type="protein sequence ID" value="VEL41102.1"/>
    <property type="molecule type" value="Genomic_DNA"/>
</dbReference>
<accession>A0A3S5BD69</accession>
<reference evidence="1" key="1">
    <citation type="submission" date="2018-11" db="EMBL/GenBank/DDBJ databases">
        <authorList>
            <consortium name="Pathogen Informatics"/>
        </authorList>
    </citation>
    <scope>NUCLEOTIDE SEQUENCE</scope>
</reference>
<name>A0A3S5BD69_9PLAT</name>
<dbReference type="AlphaFoldDB" id="A0A3S5BD69"/>
<gene>
    <name evidence="1" type="ORF">PXEA_LOCUS34542</name>
</gene>
<organism evidence="1 2">
    <name type="scientific">Protopolystoma xenopodis</name>
    <dbReference type="NCBI Taxonomy" id="117903"/>
    <lineage>
        <taxon>Eukaryota</taxon>
        <taxon>Metazoa</taxon>
        <taxon>Spiralia</taxon>
        <taxon>Lophotrochozoa</taxon>
        <taxon>Platyhelminthes</taxon>
        <taxon>Monogenea</taxon>
        <taxon>Polyopisthocotylea</taxon>
        <taxon>Polystomatidea</taxon>
        <taxon>Polystomatidae</taxon>
        <taxon>Protopolystoma</taxon>
    </lineage>
</organism>
<proteinExistence type="predicted"/>
<evidence type="ECO:0000313" key="2">
    <source>
        <dbReference type="Proteomes" id="UP000784294"/>
    </source>
</evidence>